<comment type="caution">
    <text evidence="4">The sequence shown here is derived from an EMBL/GenBank/DDBJ whole genome shotgun (WGS) entry which is preliminary data.</text>
</comment>
<organism evidence="4 5">
    <name type="scientific">Bondarzewia mesenterica</name>
    <dbReference type="NCBI Taxonomy" id="1095465"/>
    <lineage>
        <taxon>Eukaryota</taxon>
        <taxon>Fungi</taxon>
        <taxon>Dikarya</taxon>
        <taxon>Basidiomycota</taxon>
        <taxon>Agaricomycotina</taxon>
        <taxon>Agaricomycetes</taxon>
        <taxon>Russulales</taxon>
        <taxon>Bondarzewiaceae</taxon>
        <taxon>Bondarzewia</taxon>
    </lineage>
</organism>
<name>A0A4S4LPD7_9AGAM</name>
<feature type="signal peptide" evidence="3">
    <location>
        <begin position="1"/>
        <end position="25"/>
    </location>
</feature>
<reference evidence="4 5" key="1">
    <citation type="submission" date="2019-02" db="EMBL/GenBank/DDBJ databases">
        <title>Genome sequencing of the rare red list fungi Bondarzewia mesenterica.</title>
        <authorList>
            <person name="Buettner E."/>
            <person name="Kellner H."/>
        </authorList>
    </citation>
    <scope>NUCLEOTIDE SEQUENCE [LARGE SCALE GENOMIC DNA]</scope>
    <source>
        <strain evidence="4 5">DSM 108281</strain>
    </source>
</reference>
<keyword evidence="2" id="KW-0812">Transmembrane</keyword>
<accession>A0A4S4LPD7</accession>
<feature type="region of interest" description="Disordered" evidence="1">
    <location>
        <begin position="312"/>
        <end position="388"/>
    </location>
</feature>
<sequence length="388" mass="42757">MARVNLSHALLDTLVFAMQIFAVLAQQQVDGASSDHASNFLKYRPPFSHSLHVQILASAIICTLLFVLLLHLLLTARYHYLLAPTNFAIQLSAVICLLVFHIASLAIVLRSAFVQSQQWPYMLAYVAVMVPPLSDSEDAWRTSLLAAWCAMKILTSALIQMTHIQFLTLLFPMKLDVRLTYLLLGPLALLSAVTELRPVLPPAYSSSLFAIRTTCNATLSLLYSAALLTWGTFVAPRRAWRSDGGTSAFGVGALLLAALSTALSFVCIPGSGNYSNERCTWIPGLVLAVILWQSYLGWWWWVGAVSGGMEEADKSKTRTKRMKDKARRLGKGSGSAGAAWRFVPSRSPRQQQEGRGLQEEGHEHGTTTDWSDSPSLRRRRGSRHVAST</sequence>
<evidence type="ECO:0000256" key="2">
    <source>
        <dbReference type="SAM" id="Phobius"/>
    </source>
</evidence>
<feature type="compositionally biased region" description="Basic residues" evidence="1">
    <location>
        <begin position="376"/>
        <end position="388"/>
    </location>
</feature>
<feature type="chain" id="PRO_5021014580" evidence="3">
    <location>
        <begin position="26"/>
        <end position="388"/>
    </location>
</feature>
<gene>
    <name evidence="4" type="ORF">EW146_g6480</name>
</gene>
<feature type="transmembrane region" description="Helical" evidence="2">
    <location>
        <begin position="280"/>
        <end position="301"/>
    </location>
</feature>
<dbReference type="AlphaFoldDB" id="A0A4S4LPD7"/>
<evidence type="ECO:0000313" key="5">
    <source>
        <dbReference type="Proteomes" id="UP000310158"/>
    </source>
</evidence>
<feature type="compositionally biased region" description="Basic residues" evidence="1">
    <location>
        <begin position="317"/>
        <end position="330"/>
    </location>
</feature>
<evidence type="ECO:0000313" key="4">
    <source>
        <dbReference type="EMBL" id="THH13787.1"/>
    </source>
</evidence>
<evidence type="ECO:0000256" key="3">
    <source>
        <dbReference type="SAM" id="SignalP"/>
    </source>
</evidence>
<feature type="transmembrane region" description="Helical" evidence="2">
    <location>
        <begin position="217"/>
        <end position="236"/>
    </location>
</feature>
<feature type="transmembrane region" description="Helical" evidence="2">
    <location>
        <begin position="49"/>
        <end position="75"/>
    </location>
</feature>
<proteinExistence type="predicted"/>
<protein>
    <submittedName>
        <fullName evidence="4">Uncharacterized protein</fullName>
    </submittedName>
</protein>
<dbReference type="EMBL" id="SGPL01000326">
    <property type="protein sequence ID" value="THH13787.1"/>
    <property type="molecule type" value="Genomic_DNA"/>
</dbReference>
<keyword evidence="2" id="KW-1133">Transmembrane helix</keyword>
<keyword evidence="5" id="KW-1185">Reference proteome</keyword>
<feature type="compositionally biased region" description="Basic and acidic residues" evidence="1">
    <location>
        <begin position="356"/>
        <end position="366"/>
    </location>
</feature>
<feature type="transmembrane region" description="Helical" evidence="2">
    <location>
        <begin position="179"/>
        <end position="197"/>
    </location>
</feature>
<evidence type="ECO:0000256" key="1">
    <source>
        <dbReference type="SAM" id="MobiDB-lite"/>
    </source>
</evidence>
<feature type="transmembrane region" description="Helical" evidence="2">
    <location>
        <begin position="87"/>
        <end position="113"/>
    </location>
</feature>
<dbReference type="OrthoDB" id="3357304at2759"/>
<keyword evidence="3" id="KW-0732">Signal</keyword>
<keyword evidence="2" id="KW-0472">Membrane</keyword>
<dbReference type="Proteomes" id="UP000310158">
    <property type="component" value="Unassembled WGS sequence"/>
</dbReference>
<feature type="transmembrane region" description="Helical" evidence="2">
    <location>
        <begin position="248"/>
        <end position="268"/>
    </location>
</feature>